<sequence length="116" mass="12516">MHNNTPSNDSWVVVNQGMQSMSPQYQQSDSVVFVPSPCSGISGVDGSFILSTSPSDNMNGAPVPTTMPYHGGMLAPEDQYQDLSFANITEAELGTLAGIWDYSNLNLDYITSYPES</sequence>
<proteinExistence type="predicted"/>
<reference evidence="1 2" key="1">
    <citation type="submission" date="2024-01" db="EMBL/GenBank/DDBJ databases">
        <title>Complete genome of Cladobotryum mycophilum ATHUM6906.</title>
        <authorList>
            <person name="Christinaki A.C."/>
            <person name="Myridakis A.I."/>
            <person name="Kouvelis V.N."/>
        </authorList>
    </citation>
    <scope>NUCLEOTIDE SEQUENCE [LARGE SCALE GENOMIC DNA]</scope>
    <source>
        <strain evidence="1 2">ATHUM6906</strain>
    </source>
</reference>
<name>A0ABR0SU40_9HYPO</name>
<dbReference type="EMBL" id="JAVFKD010000004">
    <property type="protein sequence ID" value="KAK5995654.1"/>
    <property type="molecule type" value="Genomic_DNA"/>
</dbReference>
<gene>
    <name evidence="1" type="ORF">PT974_04071</name>
</gene>
<accession>A0ABR0SU40</accession>
<organism evidence="1 2">
    <name type="scientific">Cladobotryum mycophilum</name>
    <dbReference type="NCBI Taxonomy" id="491253"/>
    <lineage>
        <taxon>Eukaryota</taxon>
        <taxon>Fungi</taxon>
        <taxon>Dikarya</taxon>
        <taxon>Ascomycota</taxon>
        <taxon>Pezizomycotina</taxon>
        <taxon>Sordariomycetes</taxon>
        <taxon>Hypocreomycetidae</taxon>
        <taxon>Hypocreales</taxon>
        <taxon>Hypocreaceae</taxon>
        <taxon>Cladobotryum</taxon>
    </lineage>
</organism>
<keyword evidence="2" id="KW-1185">Reference proteome</keyword>
<dbReference type="Proteomes" id="UP001338125">
    <property type="component" value="Unassembled WGS sequence"/>
</dbReference>
<comment type="caution">
    <text evidence="1">The sequence shown here is derived from an EMBL/GenBank/DDBJ whole genome shotgun (WGS) entry which is preliminary data.</text>
</comment>
<protein>
    <submittedName>
        <fullName evidence="1">Uncharacterized protein</fullName>
    </submittedName>
</protein>
<evidence type="ECO:0000313" key="1">
    <source>
        <dbReference type="EMBL" id="KAK5995654.1"/>
    </source>
</evidence>
<evidence type="ECO:0000313" key="2">
    <source>
        <dbReference type="Proteomes" id="UP001338125"/>
    </source>
</evidence>